<gene>
    <name evidence="1" type="primary">RvY_16209-1</name>
    <name evidence="1" type="synonym">RvY_16209.1</name>
    <name evidence="1" type="ORF">RvY_16209</name>
</gene>
<comment type="caution">
    <text evidence="1">The sequence shown here is derived from an EMBL/GenBank/DDBJ whole genome shotgun (WGS) entry which is preliminary data.</text>
</comment>
<proteinExistence type="predicted"/>
<evidence type="ECO:0000313" key="2">
    <source>
        <dbReference type="Proteomes" id="UP000186922"/>
    </source>
</evidence>
<dbReference type="AlphaFoldDB" id="A0A1D1VXN5"/>
<organism evidence="1 2">
    <name type="scientific">Ramazzottius varieornatus</name>
    <name type="common">Water bear</name>
    <name type="synonym">Tardigrade</name>
    <dbReference type="NCBI Taxonomy" id="947166"/>
    <lineage>
        <taxon>Eukaryota</taxon>
        <taxon>Metazoa</taxon>
        <taxon>Ecdysozoa</taxon>
        <taxon>Tardigrada</taxon>
        <taxon>Eutardigrada</taxon>
        <taxon>Parachela</taxon>
        <taxon>Hypsibioidea</taxon>
        <taxon>Ramazzottiidae</taxon>
        <taxon>Ramazzottius</taxon>
    </lineage>
</organism>
<keyword evidence="2" id="KW-1185">Reference proteome</keyword>
<reference evidence="1 2" key="1">
    <citation type="journal article" date="2016" name="Nat. Commun.">
        <title>Extremotolerant tardigrade genome and improved radiotolerance of human cultured cells by tardigrade-unique protein.</title>
        <authorList>
            <person name="Hashimoto T."/>
            <person name="Horikawa D.D."/>
            <person name="Saito Y."/>
            <person name="Kuwahara H."/>
            <person name="Kozuka-Hata H."/>
            <person name="Shin-I T."/>
            <person name="Minakuchi Y."/>
            <person name="Ohishi K."/>
            <person name="Motoyama A."/>
            <person name="Aizu T."/>
            <person name="Enomoto A."/>
            <person name="Kondo K."/>
            <person name="Tanaka S."/>
            <person name="Hara Y."/>
            <person name="Koshikawa S."/>
            <person name="Sagara H."/>
            <person name="Miura T."/>
            <person name="Yokobori S."/>
            <person name="Miyagawa K."/>
            <person name="Suzuki Y."/>
            <person name="Kubo T."/>
            <person name="Oyama M."/>
            <person name="Kohara Y."/>
            <person name="Fujiyama A."/>
            <person name="Arakawa K."/>
            <person name="Katayama T."/>
            <person name="Toyoda A."/>
            <person name="Kunieda T."/>
        </authorList>
    </citation>
    <scope>NUCLEOTIDE SEQUENCE [LARGE SCALE GENOMIC DNA]</scope>
    <source>
        <strain evidence="1 2">YOKOZUNA-1</strain>
    </source>
</reference>
<sequence>MVSQARKMKILVGTEWPTIYLIRQSETLDARKVKHWQKQCFTGALRTAVGGHEHHGGQGGIGRNA</sequence>
<evidence type="ECO:0000313" key="1">
    <source>
        <dbReference type="EMBL" id="GAV06182.1"/>
    </source>
</evidence>
<dbReference type="EMBL" id="BDGG01000013">
    <property type="protein sequence ID" value="GAV06182.1"/>
    <property type="molecule type" value="Genomic_DNA"/>
</dbReference>
<accession>A0A1D1VXN5</accession>
<dbReference type="Proteomes" id="UP000186922">
    <property type="component" value="Unassembled WGS sequence"/>
</dbReference>
<protein>
    <submittedName>
        <fullName evidence="1">Uncharacterized protein</fullName>
    </submittedName>
</protein>
<name>A0A1D1VXN5_RAMVA</name>